<gene>
    <name evidence="3" type="ORF">IAI60_22545</name>
</gene>
<dbReference type="PANTHER" id="PTHR42928">
    <property type="entry name" value="TRICARBOXYLATE-BINDING PROTEIN"/>
    <property type="match status" value="1"/>
</dbReference>
<name>A0ABS3KIS4_9PROT</name>
<evidence type="ECO:0000256" key="1">
    <source>
        <dbReference type="ARBA" id="ARBA00006987"/>
    </source>
</evidence>
<dbReference type="RefSeq" id="WP_207451551.1">
    <property type="nucleotide sequence ID" value="NZ_JACTNF010000084.1"/>
</dbReference>
<evidence type="ECO:0000313" key="3">
    <source>
        <dbReference type="EMBL" id="MBO1077368.1"/>
    </source>
</evidence>
<dbReference type="InterPro" id="IPR005064">
    <property type="entry name" value="BUG"/>
</dbReference>
<accession>A0ABS3KIS4</accession>
<dbReference type="SUPFAM" id="SSF53850">
    <property type="entry name" value="Periplasmic binding protein-like II"/>
    <property type="match status" value="1"/>
</dbReference>
<reference evidence="3 4" key="1">
    <citation type="submission" date="2020-09" db="EMBL/GenBank/DDBJ databases">
        <title>Roseomonas.</title>
        <authorList>
            <person name="Zhu W."/>
        </authorList>
    </citation>
    <scope>NUCLEOTIDE SEQUENCE [LARGE SCALE GENOMIC DNA]</scope>
    <source>
        <strain evidence="3 4">1311</strain>
    </source>
</reference>
<organism evidence="3 4">
    <name type="scientific">Roseomonas marmotae</name>
    <dbReference type="NCBI Taxonomy" id="2768161"/>
    <lineage>
        <taxon>Bacteria</taxon>
        <taxon>Pseudomonadati</taxon>
        <taxon>Pseudomonadota</taxon>
        <taxon>Alphaproteobacteria</taxon>
        <taxon>Acetobacterales</taxon>
        <taxon>Roseomonadaceae</taxon>
        <taxon>Roseomonas</taxon>
    </lineage>
</organism>
<feature type="signal peptide" evidence="2">
    <location>
        <begin position="1"/>
        <end position="26"/>
    </location>
</feature>
<comment type="caution">
    <text evidence="3">The sequence shown here is derived from an EMBL/GenBank/DDBJ whole genome shotgun (WGS) entry which is preliminary data.</text>
</comment>
<evidence type="ECO:0000256" key="2">
    <source>
        <dbReference type="SAM" id="SignalP"/>
    </source>
</evidence>
<proteinExistence type="inferred from homology"/>
<dbReference type="Pfam" id="PF03401">
    <property type="entry name" value="TctC"/>
    <property type="match status" value="1"/>
</dbReference>
<evidence type="ECO:0000313" key="4">
    <source>
        <dbReference type="Proteomes" id="UP001518990"/>
    </source>
</evidence>
<keyword evidence="2" id="KW-0732">Signal</keyword>
<comment type="similarity">
    <text evidence="1">Belongs to the UPF0065 (bug) family.</text>
</comment>
<dbReference type="Gene3D" id="3.40.190.10">
    <property type="entry name" value="Periplasmic binding protein-like II"/>
    <property type="match status" value="1"/>
</dbReference>
<dbReference type="PANTHER" id="PTHR42928:SF5">
    <property type="entry name" value="BLR1237 PROTEIN"/>
    <property type="match status" value="1"/>
</dbReference>
<sequence length="326" mass="34267">MENERMITRRALGFAAAVAAASPAFAQTGGWPSRPVRVIVPYGAGGATDTLCRLFCARLSAVLSQPFPVENRPGGNAVLGAEAVLRARDGHTMLFAGPGVFSATPKMQSVSYDPLRDFMGVNIVGSNGILLVVNKEFPPSTLPELVAWARANPGRLNTASSSLGTSSHLAPFTLATAAGIELTIVPYPGVPQIVADLVSGRVHAHFGSPADMLQLVQSGAVKAIALTGAHRVPQLPDVPTIAETFPGAIFTTWNGMFAPAGTPPQVVSLLSGHMLTISREPEVLRRLADLGIEPDARTPEEVDATIRQEGKEYERLLRAAGVLRAG</sequence>
<dbReference type="EMBL" id="JACTNF010000084">
    <property type="protein sequence ID" value="MBO1077368.1"/>
    <property type="molecule type" value="Genomic_DNA"/>
</dbReference>
<dbReference type="PIRSF" id="PIRSF017082">
    <property type="entry name" value="YflP"/>
    <property type="match status" value="1"/>
</dbReference>
<dbReference type="Gene3D" id="3.40.190.150">
    <property type="entry name" value="Bordetella uptake gene, domain 1"/>
    <property type="match status" value="1"/>
</dbReference>
<keyword evidence="4" id="KW-1185">Reference proteome</keyword>
<dbReference type="CDD" id="cd07012">
    <property type="entry name" value="PBP2_Bug_TTT"/>
    <property type="match status" value="1"/>
</dbReference>
<dbReference type="InterPro" id="IPR042100">
    <property type="entry name" value="Bug_dom1"/>
</dbReference>
<protein>
    <submittedName>
        <fullName evidence="3">Tripartite tricarboxylate transporter substrate binding protein</fullName>
    </submittedName>
</protein>
<dbReference type="Proteomes" id="UP001518990">
    <property type="component" value="Unassembled WGS sequence"/>
</dbReference>
<feature type="chain" id="PRO_5046309144" evidence="2">
    <location>
        <begin position="27"/>
        <end position="326"/>
    </location>
</feature>